<keyword evidence="3 6" id="KW-0812">Transmembrane</keyword>
<reference evidence="7 8" key="1">
    <citation type="submission" date="2016-10" db="EMBL/GenBank/DDBJ databases">
        <authorList>
            <person name="de Groot N.N."/>
        </authorList>
    </citation>
    <scope>NUCLEOTIDE SEQUENCE [LARGE SCALE GENOMIC DNA]</scope>
    <source>
        <strain evidence="7 8">JCM 19513</strain>
    </source>
</reference>
<evidence type="ECO:0000313" key="7">
    <source>
        <dbReference type="EMBL" id="SEL20131.1"/>
    </source>
</evidence>
<evidence type="ECO:0000313" key="8">
    <source>
        <dbReference type="Proteomes" id="UP000185766"/>
    </source>
</evidence>
<dbReference type="PANTHER" id="PTHR33545">
    <property type="entry name" value="UPF0750 MEMBRANE PROTEIN YITT-RELATED"/>
    <property type="match status" value="1"/>
</dbReference>
<sequence>MRHSWFDDAQALLIGTLVVALGVHLYLTAGLLTGGTSGIAFLIQYAAPVNFGTAFFVINLPFYYLAWRRMGWGFTLKTFAAVSLLSLFTELMPHVLSINSLNPIYAAVIGGLLIGLGMLLLFRHKASLGGLNILVLYLQDRFGWSAGKVQMGVDCLIVLSALFVVDWQQVLLSILGAVALNLVPAINHKPGRYAGVSWG</sequence>
<dbReference type="OrthoDB" id="3296441at2"/>
<comment type="subcellular location">
    <subcellularLocation>
        <location evidence="1">Cell membrane</location>
        <topology evidence="1">Multi-pass membrane protein</topology>
    </subcellularLocation>
</comment>
<feature type="transmembrane region" description="Helical" evidence="6">
    <location>
        <begin position="104"/>
        <end position="122"/>
    </location>
</feature>
<evidence type="ECO:0000256" key="3">
    <source>
        <dbReference type="ARBA" id="ARBA00022692"/>
    </source>
</evidence>
<dbReference type="Pfam" id="PF02588">
    <property type="entry name" value="YitT_membrane"/>
    <property type="match status" value="1"/>
</dbReference>
<dbReference type="PANTHER" id="PTHR33545:SF5">
    <property type="entry name" value="UPF0750 MEMBRANE PROTEIN YITT"/>
    <property type="match status" value="1"/>
</dbReference>
<protein>
    <submittedName>
        <fullName evidence="7">Uncharacterized 5xTM membrane BCR, YitT family COG1284</fullName>
    </submittedName>
</protein>
<dbReference type="RefSeq" id="WP_071872216.1">
    <property type="nucleotide sequence ID" value="NZ_FOAS01000009.1"/>
</dbReference>
<evidence type="ECO:0000256" key="5">
    <source>
        <dbReference type="ARBA" id="ARBA00023136"/>
    </source>
</evidence>
<keyword evidence="5 6" id="KW-0472">Membrane</keyword>
<proteinExistence type="predicted"/>
<keyword evidence="4 6" id="KW-1133">Transmembrane helix</keyword>
<evidence type="ECO:0000256" key="4">
    <source>
        <dbReference type="ARBA" id="ARBA00022989"/>
    </source>
</evidence>
<feature type="transmembrane region" description="Helical" evidence="6">
    <location>
        <begin position="12"/>
        <end position="33"/>
    </location>
</feature>
<evidence type="ECO:0000256" key="6">
    <source>
        <dbReference type="SAM" id="Phobius"/>
    </source>
</evidence>
<evidence type="ECO:0000256" key="1">
    <source>
        <dbReference type="ARBA" id="ARBA00004651"/>
    </source>
</evidence>
<dbReference type="EMBL" id="FOAS01000009">
    <property type="protein sequence ID" value="SEL20131.1"/>
    <property type="molecule type" value="Genomic_DNA"/>
</dbReference>
<keyword evidence="8" id="KW-1185">Reference proteome</keyword>
<accession>A0A1H7N9Z5</accession>
<dbReference type="InterPro" id="IPR051461">
    <property type="entry name" value="UPF0750_membrane"/>
</dbReference>
<keyword evidence="2" id="KW-1003">Cell membrane</keyword>
<gene>
    <name evidence="7" type="ORF">SAMN05216214_10967</name>
</gene>
<dbReference type="InterPro" id="IPR003740">
    <property type="entry name" value="YitT"/>
</dbReference>
<evidence type="ECO:0000256" key="2">
    <source>
        <dbReference type="ARBA" id="ARBA00022475"/>
    </source>
</evidence>
<dbReference type="AlphaFoldDB" id="A0A1H7N9Z5"/>
<dbReference type="STRING" id="1429083.GCA_001885685_03015"/>
<organism evidence="7 8">
    <name type="scientific">Atopomonas hussainii</name>
    <dbReference type="NCBI Taxonomy" id="1429083"/>
    <lineage>
        <taxon>Bacteria</taxon>
        <taxon>Pseudomonadati</taxon>
        <taxon>Pseudomonadota</taxon>
        <taxon>Gammaproteobacteria</taxon>
        <taxon>Pseudomonadales</taxon>
        <taxon>Pseudomonadaceae</taxon>
        <taxon>Atopomonas</taxon>
    </lineage>
</organism>
<feature type="transmembrane region" description="Helical" evidence="6">
    <location>
        <begin position="45"/>
        <end position="66"/>
    </location>
</feature>
<dbReference type="Proteomes" id="UP000185766">
    <property type="component" value="Unassembled WGS sequence"/>
</dbReference>
<name>A0A1H7N9Z5_9GAMM</name>
<feature type="transmembrane region" description="Helical" evidence="6">
    <location>
        <begin position="78"/>
        <end position="98"/>
    </location>
</feature>
<dbReference type="GO" id="GO:0005886">
    <property type="term" value="C:plasma membrane"/>
    <property type="evidence" value="ECO:0007669"/>
    <property type="project" value="UniProtKB-SubCell"/>
</dbReference>